<name>A0ACB9ZIE0_CATRO</name>
<accession>A0ACB9ZIE0</accession>
<evidence type="ECO:0000313" key="1">
    <source>
        <dbReference type="EMBL" id="KAI5647128.1"/>
    </source>
</evidence>
<protein>
    <submittedName>
        <fullName evidence="1">Uncharacterized protein</fullName>
    </submittedName>
</protein>
<evidence type="ECO:0000313" key="2">
    <source>
        <dbReference type="Proteomes" id="UP001060085"/>
    </source>
</evidence>
<organism evidence="1 2">
    <name type="scientific">Catharanthus roseus</name>
    <name type="common">Madagascar periwinkle</name>
    <name type="synonym">Vinca rosea</name>
    <dbReference type="NCBI Taxonomy" id="4058"/>
    <lineage>
        <taxon>Eukaryota</taxon>
        <taxon>Viridiplantae</taxon>
        <taxon>Streptophyta</taxon>
        <taxon>Embryophyta</taxon>
        <taxon>Tracheophyta</taxon>
        <taxon>Spermatophyta</taxon>
        <taxon>Magnoliopsida</taxon>
        <taxon>eudicotyledons</taxon>
        <taxon>Gunneridae</taxon>
        <taxon>Pentapetalae</taxon>
        <taxon>asterids</taxon>
        <taxon>lamiids</taxon>
        <taxon>Gentianales</taxon>
        <taxon>Apocynaceae</taxon>
        <taxon>Rauvolfioideae</taxon>
        <taxon>Vinceae</taxon>
        <taxon>Catharanthinae</taxon>
        <taxon>Catharanthus</taxon>
    </lineage>
</organism>
<dbReference type="Proteomes" id="UP001060085">
    <property type="component" value="Linkage Group LG08"/>
</dbReference>
<sequence>MAPKNGRGKTKGDKRKKEEKVLPVVMDVRINLPDDTHVVLKGISTDRIIDVRRLLSVNTITCNITNFQLSHEVRGPRLKDTVDVAALKPCTLTLVEEDYDEESATAHVRRLLDIVACTTSFGPSATKELKSEKNVRVAPDSGKSSKKSSKKHGNNKRQSSPTLPSTASQQPPSSAAAASKDVAASMEGEGEMSSSCPKLGSFYEFFSLSHLTPPLQYIRKVRREHDEESLVADHLFSFETKLCNGKIVAVEARRKGFYSAGKQRFLCHNLVDLLRQLSRAFDNAYDDLMKAFAERNKFGNLPYGFRANTWLIPPVAAVSPSIFPALPIEDANWGGNGGGLGRDGKSDLLPYANELNFLASMPCKTPEDRQVRDRKAFLLHSLFVDVAIFRAISAVQHVMGRPELTHSAVNNEIIYTEKVGDLIISVMKDASDASCKLDTKIDGSQATGVNAEKLIERNLLKGITADENTAAHDIATLGVVNLRYCGFIAIVKVQGKEDKNMGPPVQSIELLDQPEGGANALNINSLRFLLHEKAASEQNRSSALSQTSEHEELNSSRAFVEGLLEESLHKLEEENFEREAYIRWELGACWIQHLQDQKKAEKDKKPSTEKTKNEMKVEGLGIPLKSLKNKKKTSDGTTTETGNFNSITDDINAEAQKTTASSTESQLETDGDENELILKKVLPDSAFTRLKESETGLHRKSLQELIGLAKKYYSEVALPKLVADFGSLELSPVDGRTLTDFMHTRGLRMRSLGQVVKLSEKLSHVQSLCMHEMIVRAFKHVLQAVIAAVSGTENLPAVIAAALNLMLGVPDNEQSSAIVVHPLVWRWLVVFLKKRYEWDLTISSYKDVRKFAILRGLCHKVGIELVPRDFDMSSANPFRKVDIVSLVPVHKATIYQQKALDINERELGLDHPDTMKSYGDLAVFYYRLQHTELALKYVKRALYLLHLTCGPSHPNTAATYINVAMMEEGLGNVHVALRYLHKALKCNQRLLGPDHIQTAASYHAIAIALSLMEAYPLSVQHEQTTLQILRAKLGPDDLRTQDAAAWLEYFESKAFEQQEAARNGTRKPDASIASKGHLSVSDLLDYINPSPDDSGRDTAGVKRKNYLTKVKGKSQQNSISTSTSEVSLGDPLKDGSDEEEKHIPEPQAHSDGDHASALLPIDSKQTADDETIQQKRIQSEESELTLGEAEKQIVANDLSPEIPAEGEDGWQPVQRPRSAGLYGRRLRQRRPTISKVLGYQRKDDVSDMDHHKLKNNYQSSRYYLLKKRAMSQGSYADYYVAKTPSPGTKFGRRVVRAVTYRIKSVSSSVKEATTESSQNGSEVLSSLENGTVSASKDVGKISNKSSIVTLGRSPSYKEVAVAPPGSIPLLQARVSHNQASLGELQDIREQHDEAQENCKKSIETDEEKMKEEKMKENVKVEAVQDLPVDSVDNSKDAKEATRKEEEILLQDSSDKKDSEAMSSSVVTGHSNYLHVDEVEQDDVQISSKLDSVDSHMENRCEKDTPKTYESENHSDCISQGVDDVRIKPSISSTSDTRELTNKKLSASAAPFNPSPAAARIAPLPINITHPGGPGTVPAIGPWPMNMPLHPGPATVLPGPICSSPHHPYPSPPPTPNMIHTVPIMYPPYTQPPSLTPSPFPVTSGPFHPNHFAWQHNMNPGASDYIPGTVWPVCHPIEFSLSPPVVEPISEPTRELKGEPDNSESLGLAPNLPTDLNTGDEDKKEINLPASEAVETLNDMPTVHPENQISGMSNLHSIPFPGNQLNNNYDANGDAEKCGEYHACRHQKNNDNEKTFNILIRGKRNRKQTLRMPISLLKRPYSSQSFKVVYSRVIRETGSPISAGFPSDGTAKVTAA</sequence>
<dbReference type="EMBL" id="CM044708">
    <property type="protein sequence ID" value="KAI5647128.1"/>
    <property type="molecule type" value="Genomic_DNA"/>
</dbReference>
<gene>
    <name evidence="1" type="ORF">M9H77_33133</name>
</gene>
<reference evidence="2" key="1">
    <citation type="journal article" date="2023" name="Nat. Plants">
        <title>Single-cell RNA sequencing provides a high-resolution roadmap for understanding the multicellular compartmentation of specialized metabolism.</title>
        <authorList>
            <person name="Sun S."/>
            <person name="Shen X."/>
            <person name="Li Y."/>
            <person name="Li Y."/>
            <person name="Wang S."/>
            <person name="Li R."/>
            <person name="Zhang H."/>
            <person name="Shen G."/>
            <person name="Guo B."/>
            <person name="Wei J."/>
            <person name="Xu J."/>
            <person name="St-Pierre B."/>
            <person name="Chen S."/>
            <person name="Sun C."/>
        </authorList>
    </citation>
    <scope>NUCLEOTIDE SEQUENCE [LARGE SCALE GENOMIC DNA]</scope>
</reference>
<proteinExistence type="predicted"/>
<comment type="caution">
    <text evidence="1">The sequence shown here is derived from an EMBL/GenBank/DDBJ whole genome shotgun (WGS) entry which is preliminary data.</text>
</comment>
<keyword evidence="2" id="KW-1185">Reference proteome</keyword>